<sequence length="57" mass="6492">MIRLVAHFDLEKRPGSLRSTVPNNFDLESIGRRFLSDAFYRNEKGGNENHGQVASDE</sequence>
<reference evidence="2" key="2">
    <citation type="submission" date="2019-02" db="EMBL/GenBank/DDBJ databases">
        <title>Granulicella sibirica sp. nov., a psychrotolerant acidobacterium isolated from an organic soil layer in forested tundra, West Siberia.</title>
        <authorList>
            <person name="Oshkin I.Y."/>
            <person name="Kulichevskaya I.S."/>
            <person name="Rijpstra W.I.C."/>
            <person name="Sinninghe Damste J.S."/>
            <person name="Rakitin A.L."/>
            <person name="Ravin N.V."/>
            <person name="Dedysh S.N."/>
        </authorList>
    </citation>
    <scope>NUCLEOTIDE SEQUENCE [LARGE SCALE GENOMIC DNA]</scope>
    <source>
        <strain evidence="2">AF10</strain>
    </source>
</reference>
<name>A0A4Q0T530_9BACT</name>
<organism evidence="1 2">
    <name type="scientific">Granulicella sibirica</name>
    <dbReference type="NCBI Taxonomy" id="2479048"/>
    <lineage>
        <taxon>Bacteria</taxon>
        <taxon>Pseudomonadati</taxon>
        <taxon>Acidobacteriota</taxon>
        <taxon>Terriglobia</taxon>
        <taxon>Terriglobales</taxon>
        <taxon>Acidobacteriaceae</taxon>
        <taxon>Granulicella</taxon>
    </lineage>
</organism>
<evidence type="ECO:0000313" key="2">
    <source>
        <dbReference type="Proteomes" id="UP000289437"/>
    </source>
</evidence>
<dbReference type="Proteomes" id="UP000289437">
    <property type="component" value="Unassembled WGS sequence"/>
</dbReference>
<dbReference type="EMBL" id="RDSM01000001">
    <property type="protein sequence ID" value="RXH57710.1"/>
    <property type="molecule type" value="Genomic_DNA"/>
</dbReference>
<evidence type="ECO:0000313" key="1">
    <source>
        <dbReference type="EMBL" id="RXH57710.1"/>
    </source>
</evidence>
<reference evidence="1 2" key="1">
    <citation type="submission" date="2018-11" db="EMBL/GenBank/DDBJ databases">
        <authorList>
            <person name="Mardanov A.V."/>
            <person name="Ravin N.V."/>
            <person name="Dedysh S.N."/>
        </authorList>
    </citation>
    <scope>NUCLEOTIDE SEQUENCE [LARGE SCALE GENOMIC DNA]</scope>
    <source>
        <strain evidence="1 2">AF10</strain>
    </source>
</reference>
<proteinExistence type="predicted"/>
<keyword evidence="2" id="KW-1185">Reference proteome</keyword>
<gene>
    <name evidence="1" type="ORF">GRAN_1020</name>
</gene>
<protein>
    <submittedName>
        <fullName evidence="1">Uncharacterized protein</fullName>
    </submittedName>
</protein>
<dbReference type="AlphaFoldDB" id="A0A4Q0T530"/>
<comment type="caution">
    <text evidence="1">The sequence shown here is derived from an EMBL/GenBank/DDBJ whole genome shotgun (WGS) entry which is preliminary data.</text>
</comment>
<accession>A0A4Q0T530</accession>